<dbReference type="RefSeq" id="WP_142044944.1">
    <property type="nucleotide sequence ID" value="NZ_JBHTGS010000002.1"/>
</dbReference>
<name>A0A543B3Y8_9ACTN</name>
<evidence type="ECO:0000256" key="2">
    <source>
        <dbReference type="ARBA" id="ARBA00022630"/>
    </source>
</evidence>
<keyword evidence="3" id="KW-0274">FAD</keyword>
<evidence type="ECO:0000256" key="3">
    <source>
        <dbReference type="ARBA" id="ARBA00022827"/>
    </source>
</evidence>
<dbReference type="EMBL" id="VFOW01000001">
    <property type="protein sequence ID" value="TQL79551.1"/>
    <property type="molecule type" value="Genomic_DNA"/>
</dbReference>
<dbReference type="Gene3D" id="3.50.50.60">
    <property type="entry name" value="FAD/NAD(P)-binding domain"/>
    <property type="match status" value="1"/>
</dbReference>
<protein>
    <submittedName>
        <fullName evidence="6">Pentachlorophenol monooxygenase/3-(3-hydroxy-phenyl)propionate hydroxylase</fullName>
    </submittedName>
</protein>
<reference evidence="6 7" key="1">
    <citation type="submission" date="2019-06" db="EMBL/GenBank/DDBJ databases">
        <title>Sequencing the genomes of 1000 actinobacteria strains.</title>
        <authorList>
            <person name="Klenk H.-P."/>
        </authorList>
    </citation>
    <scope>NUCLEOTIDE SEQUENCE [LARGE SCALE GENOMIC DNA]</scope>
    <source>
        <strain evidence="6 7">DSM 45928</strain>
    </source>
</reference>
<proteinExistence type="predicted"/>
<accession>A0A543B3Y8</accession>
<dbReference type="GO" id="GO:0016709">
    <property type="term" value="F:oxidoreductase activity, acting on paired donors, with incorporation or reduction of molecular oxygen, NAD(P)H as one donor, and incorporation of one atom of oxygen"/>
    <property type="evidence" value="ECO:0007669"/>
    <property type="project" value="UniProtKB-ARBA"/>
</dbReference>
<keyword evidence="2" id="KW-0285">Flavoprotein</keyword>
<dbReference type="PRINTS" id="PR00420">
    <property type="entry name" value="RNGMNOXGNASE"/>
</dbReference>
<dbReference type="Gene3D" id="3.40.30.120">
    <property type="match status" value="1"/>
</dbReference>
<dbReference type="InterPro" id="IPR050641">
    <property type="entry name" value="RIFMO-like"/>
</dbReference>
<keyword evidence="7" id="KW-1185">Reference proteome</keyword>
<comment type="caution">
    <text evidence="6">The sequence shown here is derived from an EMBL/GenBank/DDBJ whole genome shotgun (WGS) entry which is preliminary data.</text>
</comment>
<evidence type="ECO:0000256" key="1">
    <source>
        <dbReference type="ARBA" id="ARBA00001974"/>
    </source>
</evidence>
<comment type="cofactor">
    <cofactor evidence="1">
        <name>FAD</name>
        <dbReference type="ChEBI" id="CHEBI:57692"/>
    </cofactor>
</comment>
<dbReference type="AlphaFoldDB" id="A0A543B3Y8"/>
<dbReference type="GO" id="GO:0071949">
    <property type="term" value="F:FAD binding"/>
    <property type="evidence" value="ECO:0007669"/>
    <property type="project" value="InterPro"/>
</dbReference>
<dbReference type="InterPro" id="IPR036188">
    <property type="entry name" value="FAD/NAD-bd_sf"/>
</dbReference>
<evidence type="ECO:0000313" key="7">
    <source>
        <dbReference type="Proteomes" id="UP000317043"/>
    </source>
</evidence>
<dbReference type="Pfam" id="PF01494">
    <property type="entry name" value="FAD_binding_3"/>
    <property type="match status" value="1"/>
</dbReference>
<feature type="domain" description="FAD-binding" evidence="5">
    <location>
        <begin position="3"/>
        <end position="327"/>
    </location>
</feature>
<dbReference type="InParanoid" id="A0A543B3Y8"/>
<keyword evidence="6" id="KW-0503">Monooxygenase</keyword>
<keyword evidence="6" id="KW-0560">Oxidoreductase</keyword>
<dbReference type="SUPFAM" id="SSF51905">
    <property type="entry name" value="FAD/NAD(P)-binding domain"/>
    <property type="match status" value="1"/>
</dbReference>
<dbReference type="Gene3D" id="3.30.70.2450">
    <property type="match status" value="1"/>
</dbReference>
<sequence>MSATVIVVGAGPVGQTAALLLARWKLDVVLLDAAPTRALAGSRSICQQRDVLDIWSHVGASAIGEEGLTWTTARTFYRGRSIAESRFEVRSGTPPFVNLSQTRTEAVLDGLIAAEPRIRLCWNQPVTRLIGEDDAVTVHTLTDTYSADYAILATGAHSGPIRDQLDIDFPGTTCPDRFLICDIAADLPELRTERHFHFDPPDNPGRQLLIHPCPDNTFRIDWQVPPDYNAATDQLDDRVRSVTGNLGYRLLWSTTYRFHSRVAGRFNRGRIMLAGDVAHLYAPFGARGLNSGVADAENAAWKIAAHAHGWSGESILDSYHAERYPAALENQEVVDTTMRFLAPPTDQDRRRRHDLLEAAATDSDAAAKIDSGRFAEPYWYSASPLTTPDPDRPPPCRPPKNTGQPAAPGVIFPDGPPDTAGLRQSLRGAFTLVTRDEQPDAWFHAETDAPTRYLALSRCDRGEELAEHIGLSAGEGWLVRPDSHLAATLPQATPDAVAAALRRVLGRTDEGLPL</sequence>
<gene>
    <name evidence="6" type="ORF">FB566_5160</name>
</gene>
<dbReference type="InterPro" id="IPR002938">
    <property type="entry name" value="FAD-bd"/>
</dbReference>
<dbReference type="PANTHER" id="PTHR43004">
    <property type="entry name" value="TRK SYSTEM POTASSIUM UPTAKE PROTEIN"/>
    <property type="match status" value="1"/>
</dbReference>
<evidence type="ECO:0000313" key="6">
    <source>
        <dbReference type="EMBL" id="TQL79551.1"/>
    </source>
</evidence>
<evidence type="ECO:0000259" key="5">
    <source>
        <dbReference type="Pfam" id="PF01494"/>
    </source>
</evidence>
<organism evidence="6 7">
    <name type="scientific">Stackebrandtia endophytica</name>
    <dbReference type="NCBI Taxonomy" id="1496996"/>
    <lineage>
        <taxon>Bacteria</taxon>
        <taxon>Bacillati</taxon>
        <taxon>Actinomycetota</taxon>
        <taxon>Actinomycetes</taxon>
        <taxon>Glycomycetales</taxon>
        <taxon>Glycomycetaceae</taxon>
        <taxon>Stackebrandtia</taxon>
    </lineage>
</organism>
<evidence type="ECO:0000256" key="4">
    <source>
        <dbReference type="SAM" id="MobiDB-lite"/>
    </source>
</evidence>
<dbReference type="PANTHER" id="PTHR43004:SF19">
    <property type="entry name" value="BINDING MONOOXYGENASE, PUTATIVE (JCVI)-RELATED"/>
    <property type="match status" value="1"/>
</dbReference>
<dbReference type="OrthoDB" id="8670884at2"/>
<feature type="region of interest" description="Disordered" evidence="4">
    <location>
        <begin position="380"/>
        <end position="419"/>
    </location>
</feature>
<dbReference type="Proteomes" id="UP000317043">
    <property type="component" value="Unassembled WGS sequence"/>
</dbReference>